<keyword evidence="4 7" id="KW-0472">Membrane</keyword>
<feature type="transmembrane region" description="Helical" evidence="7">
    <location>
        <begin position="202"/>
        <end position="224"/>
    </location>
</feature>
<comment type="caution">
    <text evidence="9">The sequence shown here is derived from an EMBL/GenBank/DDBJ whole genome shotgun (WGS) entry which is preliminary data.</text>
</comment>
<evidence type="ECO:0000256" key="2">
    <source>
        <dbReference type="ARBA" id="ARBA00022692"/>
    </source>
</evidence>
<dbReference type="PANTHER" id="PTHR33048">
    <property type="entry name" value="PTH11-LIKE INTEGRAL MEMBRANE PROTEIN (AFU_ORTHOLOGUE AFUA_5G11245)"/>
    <property type="match status" value="1"/>
</dbReference>
<evidence type="ECO:0000313" key="10">
    <source>
        <dbReference type="Proteomes" id="UP001408356"/>
    </source>
</evidence>
<evidence type="ECO:0000256" key="3">
    <source>
        <dbReference type="ARBA" id="ARBA00022989"/>
    </source>
</evidence>
<accession>A0ABR2V951</accession>
<evidence type="ECO:0000256" key="5">
    <source>
        <dbReference type="ARBA" id="ARBA00038359"/>
    </source>
</evidence>
<dbReference type="InterPro" id="IPR052337">
    <property type="entry name" value="SAT4-like"/>
</dbReference>
<feature type="transmembrane region" description="Helical" evidence="7">
    <location>
        <begin position="148"/>
        <end position="170"/>
    </location>
</feature>
<evidence type="ECO:0000256" key="6">
    <source>
        <dbReference type="SAM" id="MobiDB-lite"/>
    </source>
</evidence>
<keyword evidence="3 7" id="KW-1133">Transmembrane helix</keyword>
<feature type="transmembrane region" description="Helical" evidence="7">
    <location>
        <begin position="115"/>
        <end position="136"/>
    </location>
</feature>
<sequence>MDLGTGPPPGAPPGPPPNGTVPGVRPPDFTYNETEAHFVIVFGAFLTLIAVVSVVVRLYTRYYIANHVGLDDYMAVGALFATIAVNVIQSVYAAVYLPEEGGGTHNDVMATKLFYVQKIIYTIGIAFYKLTFLIQFWRIFRYIYYMRILYITTIVLVAMWSISQILVHIMTCLPLEANWEAYDPNHQGSSNVVCLPQWIPTYFNAGGTVLTDLIVLLLPVPTLWGLKLRRSQKWAAFGVFGIGGIVPIISAGRIWALGTPPPGGFVAQSCFNIAELAAGVITAGLATIRLLISRHFPSRSLATLPSRAARSRSQAGSGGGVSQKLGFRIPSTFNSRTDETQLSTRTSEAELFDRTNSYGGIPGRAPGQWQRGNFGNSATVTTGRYDKPMQEGGAEFLNEFGITVEMNWEVTETVAEIR</sequence>
<evidence type="ECO:0000313" key="9">
    <source>
        <dbReference type="EMBL" id="KAK9423402.1"/>
    </source>
</evidence>
<evidence type="ECO:0000256" key="7">
    <source>
        <dbReference type="SAM" id="Phobius"/>
    </source>
</evidence>
<evidence type="ECO:0000256" key="4">
    <source>
        <dbReference type="ARBA" id="ARBA00023136"/>
    </source>
</evidence>
<feature type="transmembrane region" description="Helical" evidence="7">
    <location>
        <begin position="276"/>
        <end position="292"/>
    </location>
</feature>
<feature type="compositionally biased region" description="Pro residues" evidence="6">
    <location>
        <begin position="1"/>
        <end position="19"/>
    </location>
</feature>
<protein>
    <recommendedName>
        <fullName evidence="8">Rhodopsin domain-containing protein</fullName>
    </recommendedName>
</protein>
<keyword evidence="2 7" id="KW-0812">Transmembrane</keyword>
<dbReference type="EMBL" id="JARVKF010000079">
    <property type="protein sequence ID" value="KAK9423402.1"/>
    <property type="molecule type" value="Genomic_DNA"/>
</dbReference>
<evidence type="ECO:0000259" key="8">
    <source>
        <dbReference type="Pfam" id="PF20684"/>
    </source>
</evidence>
<feature type="transmembrane region" description="Helical" evidence="7">
    <location>
        <begin position="72"/>
        <end position="95"/>
    </location>
</feature>
<feature type="transmembrane region" description="Helical" evidence="7">
    <location>
        <begin position="236"/>
        <end position="256"/>
    </location>
</feature>
<feature type="transmembrane region" description="Helical" evidence="7">
    <location>
        <begin position="36"/>
        <end position="60"/>
    </location>
</feature>
<proteinExistence type="inferred from homology"/>
<comment type="similarity">
    <text evidence="5">Belongs to the SAT4 family.</text>
</comment>
<keyword evidence="10" id="KW-1185">Reference proteome</keyword>
<organism evidence="9 10">
    <name type="scientific">Seiridium unicorne</name>
    <dbReference type="NCBI Taxonomy" id="138068"/>
    <lineage>
        <taxon>Eukaryota</taxon>
        <taxon>Fungi</taxon>
        <taxon>Dikarya</taxon>
        <taxon>Ascomycota</taxon>
        <taxon>Pezizomycotina</taxon>
        <taxon>Sordariomycetes</taxon>
        <taxon>Xylariomycetidae</taxon>
        <taxon>Amphisphaeriales</taxon>
        <taxon>Sporocadaceae</taxon>
        <taxon>Seiridium</taxon>
    </lineage>
</organism>
<feature type="region of interest" description="Disordered" evidence="6">
    <location>
        <begin position="1"/>
        <end position="26"/>
    </location>
</feature>
<comment type="subcellular location">
    <subcellularLocation>
        <location evidence="1">Membrane</location>
        <topology evidence="1">Multi-pass membrane protein</topology>
    </subcellularLocation>
</comment>
<reference evidence="9 10" key="1">
    <citation type="journal article" date="2024" name="J. Plant Pathol.">
        <title>Sequence and assembly of the genome of Seiridium unicorne, isolate CBS 538.82, causal agent of cypress canker disease.</title>
        <authorList>
            <person name="Scali E."/>
            <person name="Rocca G.D."/>
            <person name="Danti R."/>
            <person name="Garbelotto M."/>
            <person name="Barberini S."/>
            <person name="Baroncelli R."/>
            <person name="Emiliani G."/>
        </authorList>
    </citation>
    <scope>NUCLEOTIDE SEQUENCE [LARGE SCALE GENOMIC DNA]</scope>
    <source>
        <strain evidence="9 10">BM-138-508</strain>
    </source>
</reference>
<dbReference type="PANTHER" id="PTHR33048:SF47">
    <property type="entry name" value="INTEGRAL MEMBRANE PROTEIN-RELATED"/>
    <property type="match status" value="1"/>
</dbReference>
<gene>
    <name evidence="9" type="ORF">SUNI508_04296</name>
</gene>
<dbReference type="Proteomes" id="UP001408356">
    <property type="component" value="Unassembled WGS sequence"/>
</dbReference>
<dbReference type="InterPro" id="IPR049326">
    <property type="entry name" value="Rhodopsin_dom_fungi"/>
</dbReference>
<feature type="domain" description="Rhodopsin" evidence="8">
    <location>
        <begin position="56"/>
        <end position="294"/>
    </location>
</feature>
<dbReference type="Pfam" id="PF20684">
    <property type="entry name" value="Fung_rhodopsin"/>
    <property type="match status" value="1"/>
</dbReference>
<evidence type="ECO:0000256" key="1">
    <source>
        <dbReference type="ARBA" id="ARBA00004141"/>
    </source>
</evidence>
<name>A0ABR2V951_9PEZI</name>